<feature type="region of interest" description="Disordered" evidence="1">
    <location>
        <begin position="150"/>
        <end position="183"/>
    </location>
</feature>
<dbReference type="InterPro" id="IPR012337">
    <property type="entry name" value="RNaseH-like_sf"/>
</dbReference>
<dbReference type="AlphaFoldDB" id="A0A7J0DCK6"/>
<dbReference type="Proteomes" id="UP000585474">
    <property type="component" value="Unassembled WGS sequence"/>
</dbReference>
<evidence type="ECO:0000313" key="3">
    <source>
        <dbReference type="Proteomes" id="UP000585474"/>
    </source>
</evidence>
<gene>
    <name evidence="2" type="ORF">Acr_00g0017420</name>
</gene>
<feature type="compositionally biased region" description="Polar residues" evidence="1">
    <location>
        <begin position="160"/>
        <end position="181"/>
    </location>
</feature>
<dbReference type="SUPFAM" id="SSF53098">
    <property type="entry name" value="Ribonuclease H-like"/>
    <property type="match status" value="1"/>
</dbReference>
<keyword evidence="3" id="KW-1185">Reference proteome</keyword>
<comment type="caution">
    <text evidence="2">The sequence shown here is derived from an EMBL/GenBank/DDBJ whole genome shotgun (WGS) entry which is preliminary data.</text>
</comment>
<protein>
    <recommendedName>
        <fullName evidence="4">Integrase catalytic domain-containing protein</fullName>
    </recommendedName>
</protein>
<dbReference type="PANTHER" id="PTHR11439">
    <property type="entry name" value="GAG-POL-RELATED RETROTRANSPOSON"/>
    <property type="match status" value="1"/>
</dbReference>
<reference evidence="3" key="1">
    <citation type="submission" date="2019-07" db="EMBL/GenBank/DDBJ databases">
        <title>De Novo Assembly of kiwifruit Actinidia rufa.</title>
        <authorList>
            <person name="Sugita-Konishi S."/>
            <person name="Sato K."/>
            <person name="Mori E."/>
            <person name="Abe Y."/>
            <person name="Kisaki G."/>
            <person name="Hamano K."/>
            <person name="Suezawa K."/>
            <person name="Otani M."/>
            <person name="Fukuda T."/>
            <person name="Manabe T."/>
            <person name="Gomi K."/>
            <person name="Tabuchi M."/>
            <person name="Akimitsu K."/>
            <person name="Kataoka I."/>
        </authorList>
    </citation>
    <scope>NUCLEOTIDE SEQUENCE [LARGE SCALE GENOMIC DNA]</scope>
    <source>
        <strain evidence="3">cv. Fuchu</strain>
    </source>
</reference>
<evidence type="ECO:0000313" key="2">
    <source>
        <dbReference type="EMBL" id="GFS31453.1"/>
    </source>
</evidence>
<name>A0A7J0DCK6_9ERIC</name>
<sequence>MDNCTILGWLFNSMEDRIYHMFIYNDTVHSLWIALSQLYAHVHHDSRIFELYQEIARTSQDTLGLYILNTSPLLSLYEALAIIDGDQRRRRLIQTSLAVTSESTPNADQMAFAACGLDPRSSGGKPICSYCGNIGHVREWCFKLHPELKGTSSKRKGKSQLGSLLKQQPSSSTSTLVTGTPTAYHAKTDHPTWFRSELAKQGILQQFTCPYTPEQNGIVECKNRSLMSIVRCLLRGMNMPKYFWHMAVLTAAFLLNCTPSRSLKGYFTMSKGYCCYDPISQCLYHSLDVTFLEDVPFFVDLMADAFFSLSMWMILLLLEMMHQRKDTLDLLQDTGMMGYRPASTPMDPNLKLSIESWELLSDASVYQCLVGCLIYLTNTRPDIIFAVSVMSQFLHAPRTSHLDAVHHILRYLKTCPGLGLFYIGRLRMGCHTSQMRIMQGQRVTYALLLDYIHFMATTFCHGKVRSRLLCLVLQLKQNIEPWLRAHGFPRADIDIPMVRADRHRLAGEFLYSLLSHEMHSA</sequence>
<dbReference type="Gene3D" id="3.30.420.10">
    <property type="entry name" value="Ribonuclease H-like superfamily/Ribonuclease H"/>
    <property type="match status" value="1"/>
</dbReference>
<dbReference type="OrthoDB" id="72325at2759"/>
<dbReference type="PANTHER" id="PTHR11439:SF470">
    <property type="entry name" value="CYSTEINE-RICH RLK (RECEPTOR-LIKE PROTEIN KINASE) 8"/>
    <property type="match status" value="1"/>
</dbReference>
<dbReference type="EMBL" id="BJWL01000145">
    <property type="protein sequence ID" value="GFS31453.1"/>
    <property type="molecule type" value="Genomic_DNA"/>
</dbReference>
<proteinExistence type="predicted"/>
<organism evidence="2 3">
    <name type="scientific">Actinidia rufa</name>
    <dbReference type="NCBI Taxonomy" id="165716"/>
    <lineage>
        <taxon>Eukaryota</taxon>
        <taxon>Viridiplantae</taxon>
        <taxon>Streptophyta</taxon>
        <taxon>Embryophyta</taxon>
        <taxon>Tracheophyta</taxon>
        <taxon>Spermatophyta</taxon>
        <taxon>Magnoliopsida</taxon>
        <taxon>eudicotyledons</taxon>
        <taxon>Gunneridae</taxon>
        <taxon>Pentapetalae</taxon>
        <taxon>asterids</taxon>
        <taxon>Ericales</taxon>
        <taxon>Actinidiaceae</taxon>
        <taxon>Actinidia</taxon>
    </lineage>
</organism>
<accession>A0A7J0DCK6</accession>
<dbReference type="InterPro" id="IPR036397">
    <property type="entry name" value="RNaseH_sf"/>
</dbReference>
<evidence type="ECO:0008006" key="4">
    <source>
        <dbReference type="Google" id="ProtNLM"/>
    </source>
</evidence>
<evidence type="ECO:0000256" key="1">
    <source>
        <dbReference type="SAM" id="MobiDB-lite"/>
    </source>
</evidence>
<dbReference type="GO" id="GO:0003676">
    <property type="term" value="F:nucleic acid binding"/>
    <property type="evidence" value="ECO:0007669"/>
    <property type="project" value="InterPro"/>
</dbReference>